<keyword evidence="2 7" id="KW-0602">Photosynthesis</keyword>
<sequence length="46" mass="4933">MDFLSGIVDSVLSINWEVIAQLSMVAMIMIAGPIVVFLLAALRGNL</sequence>
<organism evidence="8 9">
    <name type="scientific">Chamaesiphon polymorphus CCALA 037</name>
    <dbReference type="NCBI Taxonomy" id="2107692"/>
    <lineage>
        <taxon>Bacteria</taxon>
        <taxon>Bacillati</taxon>
        <taxon>Cyanobacteriota</taxon>
        <taxon>Cyanophyceae</taxon>
        <taxon>Gomontiellales</taxon>
        <taxon>Chamaesiphonaceae</taxon>
        <taxon>Chamaesiphon</taxon>
    </lineage>
</organism>
<dbReference type="Pfam" id="PF05969">
    <property type="entry name" value="PSII_Ycf12"/>
    <property type="match status" value="1"/>
</dbReference>
<evidence type="ECO:0000256" key="5">
    <source>
        <dbReference type="ARBA" id="ARBA00023136"/>
    </source>
</evidence>
<dbReference type="GO" id="GO:0009523">
    <property type="term" value="C:photosystem II"/>
    <property type="evidence" value="ECO:0007669"/>
    <property type="project" value="UniProtKB-KW"/>
</dbReference>
<gene>
    <name evidence="7" type="primary">psb30</name>
    <name evidence="7" type="synonym">ycf12</name>
    <name evidence="8" type="ORF">C7B77_14710</name>
</gene>
<evidence type="ECO:0000256" key="4">
    <source>
        <dbReference type="ARBA" id="ARBA00022989"/>
    </source>
</evidence>
<comment type="similarity">
    <text evidence="7">Belongs to the Psb30/Ycf12 family.</text>
</comment>
<keyword evidence="7" id="KW-0793">Thylakoid</keyword>
<dbReference type="OrthoDB" id="516821at2"/>
<comment type="caution">
    <text evidence="8">The sequence shown here is derived from an EMBL/GenBank/DDBJ whole genome shotgun (WGS) entry which is preliminary data.</text>
</comment>
<evidence type="ECO:0000256" key="7">
    <source>
        <dbReference type="HAMAP-Rule" id="MF_01329"/>
    </source>
</evidence>
<proteinExistence type="inferred from homology"/>
<protein>
    <recommendedName>
        <fullName evidence="7">Photosystem II reaction center protein Psb30</fullName>
    </recommendedName>
    <alternativeName>
        <fullName evidence="7">Photosystem II reaction center protein Ycf12</fullName>
    </alternativeName>
</protein>
<evidence type="ECO:0000256" key="6">
    <source>
        <dbReference type="ARBA" id="ARBA00023276"/>
    </source>
</evidence>
<dbReference type="GO" id="GO:0031676">
    <property type="term" value="C:plasma membrane-derived thylakoid membrane"/>
    <property type="evidence" value="ECO:0007669"/>
    <property type="project" value="UniProtKB-SubCell"/>
</dbReference>
<accession>A0A2T1GDL4</accession>
<comment type="subcellular location">
    <subcellularLocation>
        <location evidence="7">Cellular thylakoid membrane</location>
        <topology evidence="7">Single-pass membrane protein</topology>
    </subcellularLocation>
    <subcellularLocation>
        <location evidence="1">Membrane</location>
        <topology evidence="1">Single-pass membrane protein</topology>
    </subcellularLocation>
</comment>
<dbReference type="InterPro" id="IPR010284">
    <property type="entry name" value="PSII_Ycf12_core-subunit"/>
</dbReference>
<dbReference type="HAMAP" id="MF_01329">
    <property type="entry name" value="PSII_Psb30_Ycf12"/>
    <property type="match status" value="1"/>
</dbReference>
<dbReference type="Proteomes" id="UP000238937">
    <property type="component" value="Unassembled WGS sequence"/>
</dbReference>
<dbReference type="EMBL" id="PVWO01000181">
    <property type="protein sequence ID" value="PSB55522.1"/>
    <property type="molecule type" value="Genomic_DNA"/>
</dbReference>
<evidence type="ECO:0000313" key="9">
    <source>
        <dbReference type="Proteomes" id="UP000238937"/>
    </source>
</evidence>
<keyword evidence="9" id="KW-1185">Reference proteome</keyword>
<feature type="transmembrane region" description="Helical" evidence="7">
    <location>
        <begin position="20"/>
        <end position="42"/>
    </location>
</feature>
<reference evidence="8 9" key="1">
    <citation type="submission" date="2018-03" db="EMBL/GenBank/DDBJ databases">
        <title>The ancient ancestry and fast evolution of plastids.</title>
        <authorList>
            <person name="Moore K.R."/>
            <person name="Magnabosco C."/>
            <person name="Momper L."/>
            <person name="Gold D.A."/>
            <person name="Bosak T."/>
            <person name="Fournier G.P."/>
        </authorList>
    </citation>
    <scope>NUCLEOTIDE SEQUENCE [LARGE SCALE GENOMIC DNA]</scope>
    <source>
        <strain evidence="8 9">CCALA 037</strain>
    </source>
</reference>
<evidence type="ECO:0000313" key="8">
    <source>
        <dbReference type="EMBL" id="PSB55522.1"/>
    </source>
</evidence>
<dbReference type="AlphaFoldDB" id="A0A2T1GDL4"/>
<keyword evidence="4 7" id="KW-1133">Transmembrane helix</keyword>
<dbReference type="RefSeq" id="WP_015158042.1">
    <property type="nucleotide sequence ID" value="NZ_PVWO01000181.1"/>
</dbReference>
<keyword evidence="3 7" id="KW-0812">Transmembrane</keyword>
<dbReference type="NCBIfam" id="NF010239">
    <property type="entry name" value="PRK13686.1"/>
    <property type="match status" value="1"/>
</dbReference>
<comment type="function">
    <text evidence="7">A core subunit of photosystem II (PSII), probably helps stabilize the reaction center.</text>
</comment>
<dbReference type="GO" id="GO:0015979">
    <property type="term" value="P:photosynthesis"/>
    <property type="evidence" value="ECO:0007669"/>
    <property type="project" value="UniProtKB-KW"/>
</dbReference>
<evidence type="ECO:0000256" key="3">
    <source>
        <dbReference type="ARBA" id="ARBA00022692"/>
    </source>
</evidence>
<comment type="subunit">
    <text evidence="7">PSII is composed of 1 copy each of membrane proteins PsbA, PsbB, PsbC, PsbD, PsbE, PsbF, PsbH, PsbI, PsbJ, PsbK, PsbL, PsbM, PsbT, PsbX, PsbY, PsbZ, Psb30/Ycf12, peripheral proteins PsbO, CyanoQ (PsbQ), PsbU, PsbV and a large number of cofactors. It forms dimeric complexes.</text>
</comment>
<name>A0A2T1GDL4_9CYAN</name>
<evidence type="ECO:0000256" key="1">
    <source>
        <dbReference type="ARBA" id="ARBA00004167"/>
    </source>
</evidence>
<evidence type="ECO:0000256" key="2">
    <source>
        <dbReference type="ARBA" id="ARBA00022531"/>
    </source>
</evidence>
<keyword evidence="5 7" id="KW-0472">Membrane</keyword>
<keyword evidence="6 7" id="KW-0604">Photosystem II</keyword>